<dbReference type="AlphaFoldDB" id="A0A8H4AIM1"/>
<evidence type="ECO:0000256" key="1">
    <source>
        <dbReference type="SAM" id="MobiDB-lite"/>
    </source>
</evidence>
<sequence>MSEDTVKDRLRKNLKKIERKKKFFLPSEKESNTEDEESEVVKKKGQNKRRKKSQQSESFSRKSKRARRTRSPLTILDSPKETHNILETSEAYLEEAGTSNTSAGYWQLPTHNAEHPQES</sequence>
<reference evidence="2 3" key="1">
    <citation type="journal article" date="2019" name="Environ. Microbiol.">
        <title>At the nexus of three kingdoms: the genome of the mycorrhizal fungus Gigaspora margarita provides insights into plant, endobacterial and fungal interactions.</title>
        <authorList>
            <person name="Venice F."/>
            <person name="Ghignone S."/>
            <person name="Salvioli di Fossalunga A."/>
            <person name="Amselem J."/>
            <person name="Novero M."/>
            <person name="Xianan X."/>
            <person name="Sedzielewska Toro K."/>
            <person name="Morin E."/>
            <person name="Lipzen A."/>
            <person name="Grigoriev I.V."/>
            <person name="Henrissat B."/>
            <person name="Martin F.M."/>
            <person name="Bonfante P."/>
        </authorList>
    </citation>
    <scope>NUCLEOTIDE SEQUENCE [LARGE SCALE GENOMIC DNA]</scope>
    <source>
        <strain evidence="2 3">BEG34</strain>
    </source>
</reference>
<dbReference type="Proteomes" id="UP000439903">
    <property type="component" value="Unassembled WGS sequence"/>
</dbReference>
<feature type="compositionally biased region" description="Basic residues" evidence="1">
    <location>
        <begin position="43"/>
        <end position="53"/>
    </location>
</feature>
<feature type="compositionally biased region" description="Basic residues" evidence="1">
    <location>
        <begin position="61"/>
        <end position="70"/>
    </location>
</feature>
<dbReference type="EMBL" id="WTPW01000551">
    <property type="protein sequence ID" value="KAF0500598.1"/>
    <property type="molecule type" value="Genomic_DNA"/>
</dbReference>
<protein>
    <submittedName>
        <fullName evidence="2">Uncharacterized protein</fullName>
    </submittedName>
</protein>
<evidence type="ECO:0000313" key="2">
    <source>
        <dbReference type="EMBL" id="KAF0500598.1"/>
    </source>
</evidence>
<gene>
    <name evidence="2" type="ORF">F8M41_020276</name>
</gene>
<evidence type="ECO:0000313" key="3">
    <source>
        <dbReference type="Proteomes" id="UP000439903"/>
    </source>
</evidence>
<accession>A0A8H4AIM1</accession>
<name>A0A8H4AIM1_GIGMA</name>
<feature type="region of interest" description="Disordered" evidence="1">
    <location>
        <begin position="19"/>
        <end position="119"/>
    </location>
</feature>
<organism evidence="2 3">
    <name type="scientific">Gigaspora margarita</name>
    <dbReference type="NCBI Taxonomy" id="4874"/>
    <lineage>
        <taxon>Eukaryota</taxon>
        <taxon>Fungi</taxon>
        <taxon>Fungi incertae sedis</taxon>
        <taxon>Mucoromycota</taxon>
        <taxon>Glomeromycotina</taxon>
        <taxon>Glomeromycetes</taxon>
        <taxon>Diversisporales</taxon>
        <taxon>Gigasporaceae</taxon>
        <taxon>Gigaspora</taxon>
    </lineage>
</organism>
<proteinExistence type="predicted"/>
<keyword evidence="3" id="KW-1185">Reference proteome</keyword>
<comment type="caution">
    <text evidence="2">The sequence shown here is derived from an EMBL/GenBank/DDBJ whole genome shotgun (WGS) entry which is preliminary data.</text>
</comment>